<feature type="transmembrane region" description="Helical" evidence="6">
    <location>
        <begin position="47"/>
        <end position="69"/>
    </location>
</feature>
<dbReference type="PANTHER" id="PTHR42709:SF6">
    <property type="entry name" value="UNDECAPRENYL PHOSPHATE TRANSPORTER A"/>
    <property type="match status" value="1"/>
</dbReference>
<comment type="subcellular location">
    <subcellularLocation>
        <location evidence="1">Cell membrane</location>
        <topology evidence="1">Multi-pass membrane protein</topology>
    </subcellularLocation>
</comment>
<evidence type="ECO:0000259" key="7">
    <source>
        <dbReference type="Pfam" id="PF09335"/>
    </source>
</evidence>
<dbReference type="Proteomes" id="UP000606490">
    <property type="component" value="Unassembled WGS sequence"/>
</dbReference>
<dbReference type="Pfam" id="PF09335">
    <property type="entry name" value="VTT_dom"/>
    <property type="match status" value="1"/>
</dbReference>
<keyword evidence="5 6" id="KW-0472">Membrane</keyword>
<evidence type="ECO:0000256" key="4">
    <source>
        <dbReference type="ARBA" id="ARBA00022989"/>
    </source>
</evidence>
<evidence type="ECO:0000256" key="3">
    <source>
        <dbReference type="ARBA" id="ARBA00022692"/>
    </source>
</evidence>
<comment type="caution">
    <text evidence="8">The sequence shown here is derived from an EMBL/GenBank/DDBJ whole genome shotgun (WGS) entry which is preliminary data.</text>
</comment>
<sequence>MIAWASELVVSAGLIGVFLLMVAENLFPPIPSEAIMPLAGFAAARGQLPIGGVIAAGISGSLFGNAFWYEVARAFGAARMHRLAAGFGRHVGLTSDRLLRAEAALRRNGPAAVCLARMMPGLRTMISVPAGLVALPRRVFYSFTALGTGVWTGGLAWAGYALEDRFHLVEDWAGPVGIGMMLMVALVIGWRVWRAR</sequence>
<keyword evidence="3 6" id="KW-0812">Transmembrane</keyword>
<dbReference type="RefSeq" id="WP_202826220.1">
    <property type="nucleotide sequence ID" value="NZ_JAEUXJ010000005.1"/>
</dbReference>
<dbReference type="EMBL" id="JAEUXJ010000005">
    <property type="protein sequence ID" value="MBL6456482.1"/>
    <property type="molecule type" value="Genomic_DNA"/>
</dbReference>
<name>A0ABS1V460_9PROT</name>
<evidence type="ECO:0000256" key="2">
    <source>
        <dbReference type="ARBA" id="ARBA00022475"/>
    </source>
</evidence>
<evidence type="ECO:0000256" key="6">
    <source>
        <dbReference type="SAM" id="Phobius"/>
    </source>
</evidence>
<feature type="transmembrane region" description="Helical" evidence="6">
    <location>
        <begin position="139"/>
        <end position="160"/>
    </location>
</feature>
<proteinExistence type="predicted"/>
<dbReference type="PANTHER" id="PTHR42709">
    <property type="entry name" value="ALKALINE PHOSPHATASE LIKE PROTEIN"/>
    <property type="match status" value="1"/>
</dbReference>
<evidence type="ECO:0000313" key="9">
    <source>
        <dbReference type="Proteomes" id="UP000606490"/>
    </source>
</evidence>
<reference evidence="8 9" key="1">
    <citation type="submission" date="2021-01" db="EMBL/GenBank/DDBJ databases">
        <title>Belnapia mucosa sp. nov. and Belnapia arida sp. nov., isolated from the Tabernas Desert (Almeria, Spain).</title>
        <authorList>
            <person name="Molina-Menor E."/>
            <person name="Vidal-Verdu A."/>
            <person name="Calonge A."/>
            <person name="Satari L."/>
            <person name="Pereto Magraner J."/>
            <person name="Porcar Miralles M."/>
        </authorList>
    </citation>
    <scope>NUCLEOTIDE SEQUENCE [LARGE SCALE GENOMIC DNA]</scope>
    <source>
        <strain evidence="8 9">T6</strain>
    </source>
</reference>
<protein>
    <submittedName>
        <fullName evidence="8">DedA family protein</fullName>
    </submittedName>
</protein>
<dbReference type="InterPro" id="IPR032816">
    <property type="entry name" value="VTT_dom"/>
</dbReference>
<dbReference type="InterPro" id="IPR051311">
    <property type="entry name" value="DedA_domain"/>
</dbReference>
<accession>A0ABS1V460</accession>
<keyword evidence="9" id="KW-1185">Reference proteome</keyword>
<feature type="transmembrane region" description="Helical" evidence="6">
    <location>
        <begin position="172"/>
        <end position="193"/>
    </location>
</feature>
<gene>
    <name evidence="8" type="ORF">JMJ55_14200</name>
</gene>
<feature type="domain" description="VTT" evidence="7">
    <location>
        <begin position="30"/>
        <end position="160"/>
    </location>
</feature>
<evidence type="ECO:0000256" key="5">
    <source>
        <dbReference type="ARBA" id="ARBA00023136"/>
    </source>
</evidence>
<keyword evidence="2" id="KW-1003">Cell membrane</keyword>
<evidence type="ECO:0000256" key="1">
    <source>
        <dbReference type="ARBA" id="ARBA00004651"/>
    </source>
</evidence>
<evidence type="ECO:0000313" key="8">
    <source>
        <dbReference type="EMBL" id="MBL6456482.1"/>
    </source>
</evidence>
<organism evidence="8 9">
    <name type="scientific">Belnapia mucosa</name>
    <dbReference type="NCBI Taxonomy" id="2804532"/>
    <lineage>
        <taxon>Bacteria</taxon>
        <taxon>Pseudomonadati</taxon>
        <taxon>Pseudomonadota</taxon>
        <taxon>Alphaproteobacteria</taxon>
        <taxon>Acetobacterales</taxon>
        <taxon>Roseomonadaceae</taxon>
        <taxon>Belnapia</taxon>
    </lineage>
</organism>
<keyword evidence="4 6" id="KW-1133">Transmembrane helix</keyword>